<gene>
    <name evidence="1" type="ORF">HELGO_WM24734</name>
</gene>
<protein>
    <submittedName>
        <fullName evidence="1">Uncharacterized protein conserved in bacteria</fullName>
    </submittedName>
</protein>
<dbReference type="Pfam" id="PF07394">
    <property type="entry name" value="DUF1501"/>
    <property type="match status" value="1"/>
</dbReference>
<proteinExistence type="predicted"/>
<dbReference type="EMBL" id="CACVAT010000578">
    <property type="protein sequence ID" value="CAA6830372.1"/>
    <property type="molecule type" value="Genomic_DNA"/>
</dbReference>
<accession>A0A6S6ULT6</accession>
<evidence type="ECO:0000313" key="1">
    <source>
        <dbReference type="EMBL" id="CAA6830372.1"/>
    </source>
</evidence>
<dbReference type="InterPro" id="IPR010869">
    <property type="entry name" value="DUF1501"/>
</dbReference>
<dbReference type="PROSITE" id="PS51318">
    <property type="entry name" value="TAT"/>
    <property type="match status" value="1"/>
</dbReference>
<dbReference type="PANTHER" id="PTHR43737">
    <property type="entry name" value="BLL7424 PROTEIN"/>
    <property type="match status" value="1"/>
</dbReference>
<reference evidence="1" key="1">
    <citation type="submission" date="2020-01" db="EMBL/GenBank/DDBJ databases">
        <authorList>
            <person name="Meier V. D."/>
            <person name="Meier V D."/>
        </authorList>
    </citation>
    <scope>NUCLEOTIDE SEQUENCE</scope>
    <source>
        <strain evidence="1">HLG_WM_MAG_09</strain>
    </source>
</reference>
<organism evidence="1">
    <name type="scientific">uncultured Thiotrichaceae bacterium</name>
    <dbReference type="NCBI Taxonomy" id="298394"/>
    <lineage>
        <taxon>Bacteria</taxon>
        <taxon>Pseudomonadati</taxon>
        <taxon>Pseudomonadota</taxon>
        <taxon>Gammaproteobacteria</taxon>
        <taxon>Thiotrichales</taxon>
        <taxon>Thiotrichaceae</taxon>
        <taxon>environmental samples</taxon>
    </lineage>
</organism>
<dbReference type="AlphaFoldDB" id="A0A6S6ULT6"/>
<dbReference type="PANTHER" id="PTHR43737:SF1">
    <property type="entry name" value="DUF1501 DOMAIN-CONTAINING PROTEIN"/>
    <property type="match status" value="1"/>
</dbReference>
<dbReference type="InterPro" id="IPR006311">
    <property type="entry name" value="TAT_signal"/>
</dbReference>
<name>A0A6S6ULT6_9GAMM</name>
<sequence>MMNRREFMHLTGAVAMAGAVPDIAMAAAQAHQPRILVLVELKGGNDGFNTLIPYEDDNYYKHRPKIGIRKEHLIPLENGMGMNAALKPLKPFWDRGQMAWIQGVGYPQGVLSHFHSMDIWETAAMRGDSTTGWLARVVPRFKKGLHGIAISADQNALGPLAGSQLNSICMQSPRSFLSHARFIQEVPLNRQTAALAHVTKTQHQLVDAGKQIVESLQNPKGRVQVRLSKGGLGHGLKSAAEMIVSGLDAPVYKVTQDGFDTHIGQKGPQENALYQLGHGLASFAQTMQQAGLWDRVLVMTYSEFGRRIVENKGQGTDHGTASAQLVMGGRVNRGIFGRHPNLGRLDRNDNVAHTTDFRQMYATVANRWWGQPNPWNGHRVLPFV</sequence>